<name>A0AAV6HQQ0_9ERIC</name>
<proteinExistence type="predicted"/>
<evidence type="ECO:0000313" key="3">
    <source>
        <dbReference type="Proteomes" id="UP000823749"/>
    </source>
</evidence>
<dbReference type="EMBL" id="JACTNZ010000013">
    <property type="protein sequence ID" value="KAG5514948.1"/>
    <property type="molecule type" value="Genomic_DNA"/>
</dbReference>
<reference evidence="2 3" key="1">
    <citation type="submission" date="2020-08" db="EMBL/GenBank/DDBJ databases">
        <title>Plant Genome Project.</title>
        <authorList>
            <person name="Zhang R.-G."/>
        </authorList>
    </citation>
    <scope>NUCLEOTIDE SEQUENCE [LARGE SCALE GENOMIC DNA]</scope>
    <source>
        <strain evidence="2">WSP0</strain>
        <tissue evidence="2">Leaf</tissue>
    </source>
</reference>
<feature type="compositionally biased region" description="Basic and acidic residues" evidence="1">
    <location>
        <begin position="103"/>
        <end position="126"/>
    </location>
</feature>
<evidence type="ECO:0000313" key="2">
    <source>
        <dbReference type="EMBL" id="KAG5514947.1"/>
    </source>
</evidence>
<dbReference type="Proteomes" id="UP000823749">
    <property type="component" value="Chromosome 13"/>
</dbReference>
<sequence>MFRLLLKRMNEIKTEKLVRVCSWFVITDLAAEASLPKIIVGTLTLGAILVTAYHLNQRSIEGRRSILESLKVGTKDPVELSKSDKNVMSSIQESGGSPNMEPAGKDNVTHSDLPHPVDLGKHEESRFQVNDEPQLTPKEDVAPVQEKDLPTVTSDDESKTLGASIESTLDMKSTEMKSTIEQHEAVEPIHF</sequence>
<feature type="compositionally biased region" description="Polar residues" evidence="1">
    <location>
        <begin position="86"/>
        <end position="97"/>
    </location>
</feature>
<evidence type="ECO:0000256" key="1">
    <source>
        <dbReference type="SAM" id="MobiDB-lite"/>
    </source>
</evidence>
<dbReference type="EMBL" id="JACTNZ010000013">
    <property type="protein sequence ID" value="KAG5514947.1"/>
    <property type="molecule type" value="Genomic_DNA"/>
</dbReference>
<gene>
    <name evidence="2" type="ORF">RHGRI_036100</name>
</gene>
<organism evidence="2 3">
    <name type="scientific">Rhododendron griersonianum</name>
    <dbReference type="NCBI Taxonomy" id="479676"/>
    <lineage>
        <taxon>Eukaryota</taxon>
        <taxon>Viridiplantae</taxon>
        <taxon>Streptophyta</taxon>
        <taxon>Embryophyta</taxon>
        <taxon>Tracheophyta</taxon>
        <taxon>Spermatophyta</taxon>
        <taxon>Magnoliopsida</taxon>
        <taxon>eudicotyledons</taxon>
        <taxon>Gunneridae</taxon>
        <taxon>Pentapetalae</taxon>
        <taxon>asterids</taxon>
        <taxon>Ericales</taxon>
        <taxon>Ericaceae</taxon>
        <taxon>Ericoideae</taxon>
        <taxon>Rhodoreae</taxon>
        <taxon>Rhododendron</taxon>
    </lineage>
</organism>
<comment type="caution">
    <text evidence="2">The sequence shown here is derived from an EMBL/GenBank/DDBJ whole genome shotgun (WGS) entry which is preliminary data.</text>
</comment>
<keyword evidence="3" id="KW-1185">Reference proteome</keyword>
<feature type="compositionally biased region" description="Basic and acidic residues" evidence="1">
    <location>
        <begin position="137"/>
        <end position="149"/>
    </location>
</feature>
<dbReference type="AlphaFoldDB" id="A0AAV6HQQ0"/>
<feature type="region of interest" description="Disordered" evidence="1">
    <location>
        <begin position="78"/>
        <end position="170"/>
    </location>
</feature>
<protein>
    <submittedName>
        <fullName evidence="2">Uncharacterized protein</fullName>
    </submittedName>
</protein>
<accession>A0AAV6HQQ0</accession>